<dbReference type="GO" id="GO:0046943">
    <property type="term" value="F:carboxylic acid transmembrane transporter activity"/>
    <property type="evidence" value="ECO:0007669"/>
    <property type="project" value="TreeGrafter"/>
</dbReference>
<accession>A0A2U9IC47</accession>
<dbReference type="GeneID" id="36830929"/>
<dbReference type="AlphaFoldDB" id="A0A2U9IC47"/>
<reference evidence="7 8" key="1">
    <citation type="submission" date="2018-05" db="EMBL/GenBank/DDBJ databases">
        <title>Complete Genome Sequences of Extremely Thermoacidophilic, Metal-Mobilizing Type-Strain Members of the Archaeal Family Sulfolobaceae: Acidianus brierleyi DSM-1651T, Acidianus sulfidivorans DSM-18786T, Metallosphaera hakonensis DSM-7519T, and Metallosphaera prunae DSM-10039T.</title>
        <authorList>
            <person name="Counts J.A."/>
            <person name="Kelly R.M."/>
        </authorList>
    </citation>
    <scope>NUCLEOTIDE SEQUENCE [LARGE SCALE GENOMIC DNA]</scope>
    <source>
        <strain evidence="7 8">DSM 1651</strain>
    </source>
</reference>
<keyword evidence="2 5" id="KW-0812">Transmembrane</keyword>
<protein>
    <submittedName>
        <fullName evidence="7">MFS transporter</fullName>
    </submittedName>
</protein>
<dbReference type="OrthoDB" id="43373at2157"/>
<dbReference type="PANTHER" id="PTHR23508">
    <property type="entry name" value="CARBOXYLIC ACID TRANSPORTER PROTEIN HOMOLOG"/>
    <property type="match status" value="1"/>
</dbReference>
<feature type="transmembrane region" description="Helical" evidence="5">
    <location>
        <begin position="157"/>
        <end position="176"/>
    </location>
</feature>
<dbReference type="Pfam" id="PF07690">
    <property type="entry name" value="MFS_1"/>
    <property type="match status" value="1"/>
</dbReference>
<evidence type="ECO:0000259" key="6">
    <source>
        <dbReference type="PROSITE" id="PS50850"/>
    </source>
</evidence>
<keyword evidence="3 5" id="KW-1133">Transmembrane helix</keyword>
<keyword evidence="4 5" id="KW-0472">Membrane</keyword>
<evidence type="ECO:0000256" key="5">
    <source>
        <dbReference type="SAM" id="Phobius"/>
    </source>
</evidence>
<feature type="transmembrane region" description="Helical" evidence="5">
    <location>
        <begin position="316"/>
        <end position="339"/>
    </location>
</feature>
<feature type="domain" description="Major facilitator superfamily (MFS) profile" evidence="6">
    <location>
        <begin position="6"/>
        <end position="370"/>
    </location>
</feature>
<feature type="transmembrane region" description="Helical" evidence="5">
    <location>
        <begin position="345"/>
        <end position="367"/>
    </location>
</feature>
<evidence type="ECO:0000256" key="3">
    <source>
        <dbReference type="ARBA" id="ARBA00022989"/>
    </source>
</evidence>
<evidence type="ECO:0000256" key="2">
    <source>
        <dbReference type="ARBA" id="ARBA00022692"/>
    </source>
</evidence>
<dbReference type="EMBL" id="CP029289">
    <property type="protein sequence ID" value="AWR93596.1"/>
    <property type="molecule type" value="Genomic_DNA"/>
</dbReference>
<dbReference type="SUPFAM" id="SSF103473">
    <property type="entry name" value="MFS general substrate transporter"/>
    <property type="match status" value="1"/>
</dbReference>
<feature type="transmembrane region" description="Helical" evidence="5">
    <location>
        <begin position="234"/>
        <end position="252"/>
    </location>
</feature>
<feature type="transmembrane region" description="Helical" evidence="5">
    <location>
        <begin position="196"/>
        <end position="214"/>
    </location>
</feature>
<feature type="transmembrane region" description="Helical" evidence="5">
    <location>
        <begin position="72"/>
        <end position="95"/>
    </location>
</feature>
<comment type="subcellular location">
    <subcellularLocation>
        <location evidence="1">Membrane</location>
        <topology evidence="1">Multi-pass membrane protein</topology>
    </subcellularLocation>
</comment>
<feature type="transmembrane region" description="Helical" evidence="5">
    <location>
        <begin position="7"/>
        <end position="28"/>
    </location>
</feature>
<feature type="transmembrane region" description="Helical" evidence="5">
    <location>
        <begin position="48"/>
        <end position="65"/>
    </location>
</feature>
<name>A0A2U9IC47_9CREN</name>
<dbReference type="PROSITE" id="PS50850">
    <property type="entry name" value="MFS"/>
    <property type="match status" value="1"/>
</dbReference>
<proteinExistence type="predicted"/>
<dbReference type="RefSeq" id="WP_110269480.1">
    <property type="nucleotide sequence ID" value="NZ_CP029289.2"/>
</dbReference>
<organism evidence="7 8">
    <name type="scientific">Acidianus brierleyi</name>
    <dbReference type="NCBI Taxonomy" id="41673"/>
    <lineage>
        <taxon>Archaea</taxon>
        <taxon>Thermoproteota</taxon>
        <taxon>Thermoprotei</taxon>
        <taxon>Sulfolobales</taxon>
        <taxon>Sulfolobaceae</taxon>
        <taxon>Acidianus</taxon>
    </lineage>
</organism>
<feature type="transmembrane region" description="Helical" evidence="5">
    <location>
        <begin position="130"/>
        <end position="151"/>
    </location>
</feature>
<dbReference type="InterPro" id="IPR036259">
    <property type="entry name" value="MFS_trans_sf"/>
</dbReference>
<evidence type="ECO:0000313" key="8">
    <source>
        <dbReference type="Proteomes" id="UP000248044"/>
    </source>
</evidence>
<dbReference type="InterPro" id="IPR011701">
    <property type="entry name" value="MFS"/>
</dbReference>
<dbReference type="KEGG" id="abri:DFR85_02195"/>
<sequence>MLERRYLVLLALGTSLSFWDIFNVPYIVDYASKIFNVNTDLSSLPLSAEMLGYFIGGSFNGYIASKWGRKKGLILSMGLISLGSVIGLLSLSFIMIIISEFIIGMGIEGEVATVPSYISEMVENRGKTIGIVESFGFLMSLVVGPIAVLAGQEYWKLLFLAGVTIAIPSLFFRFYLPESKLWIKKSNEKFKWDNTILLFLIAWFFSYFAGYALFSDPIFSLIGNKGFNNTAVYFTYILYGDPLGVLIASIVNDKIERKLTSFLTNFLSGVLIISWPFLSGISFLGIGFTIMFLQGFKFPVMYTYTAENITTKIRTLGFGIADGIGHLGGVIGPIILSLYYQQDVILAFTIVGLTAIISGSILGIFGLKTKGLSLEKIKG</sequence>
<dbReference type="Proteomes" id="UP000248044">
    <property type="component" value="Chromosome"/>
</dbReference>
<gene>
    <name evidence="7" type="ORF">DFR85_02195</name>
</gene>
<dbReference type="PANTHER" id="PTHR23508:SF10">
    <property type="entry name" value="CARBOXYLIC ACID TRANSPORTER PROTEIN HOMOLOG"/>
    <property type="match status" value="1"/>
</dbReference>
<evidence type="ECO:0000256" key="4">
    <source>
        <dbReference type="ARBA" id="ARBA00023136"/>
    </source>
</evidence>
<keyword evidence="8" id="KW-1185">Reference proteome</keyword>
<dbReference type="Gene3D" id="1.20.1250.20">
    <property type="entry name" value="MFS general substrate transporter like domains"/>
    <property type="match status" value="2"/>
</dbReference>
<dbReference type="GO" id="GO:0005886">
    <property type="term" value="C:plasma membrane"/>
    <property type="evidence" value="ECO:0007669"/>
    <property type="project" value="TreeGrafter"/>
</dbReference>
<evidence type="ECO:0000256" key="1">
    <source>
        <dbReference type="ARBA" id="ARBA00004141"/>
    </source>
</evidence>
<dbReference type="InterPro" id="IPR020846">
    <property type="entry name" value="MFS_dom"/>
</dbReference>
<evidence type="ECO:0000313" key="7">
    <source>
        <dbReference type="EMBL" id="AWR93596.1"/>
    </source>
</evidence>